<dbReference type="Pfam" id="PF22461">
    <property type="entry name" value="SLBB_2"/>
    <property type="match status" value="2"/>
</dbReference>
<feature type="domain" description="SLBB" evidence="18">
    <location>
        <begin position="136"/>
        <end position="220"/>
    </location>
</feature>
<dbReference type="InterPro" id="IPR054765">
    <property type="entry name" value="SLBB_dom"/>
</dbReference>
<keyword evidence="8" id="KW-0625">Polysaccharide transport</keyword>
<comment type="similarity">
    <text evidence="2">Belongs to the BexD/CtrA/VexA family.</text>
</comment>
<evidence type="ECO:0000256" key="5">
    <source>
        <dbReference type="ARBA" id="ARBA00022597"/>
    </source>
</evidence>
<keyword evidence="13" id="KW-0998">Cell outer membrane</keyword>
<evidence type="ECO:0000256" key="1">
    <source>
        <dbReference type="ARBA" id="ARBA00004571"/>
    </source>
</evidence>
<evidence type="ECO:0000256" key="13">
    <source>
        <dbReference type="ARBA" id="ARBA00023237"/>
    </source>
</evidence>
<dbReference type="Pfam" id="PF02563">
    <property type="entry name" value="Poly_export"/>
    <property type="match status" value="1"/>
</dbReference>
<keyword evidence="11" id="KW-0472">Membrane</keyword>
<feature type="domain" description="Polysaccharide export protein N-terminal" evidence="16">
    <location>
        <begin position="53"/>
        <end position="128"/>
    </location>
</feature>
<keyword evidence="4" id="KW-1134">Transmembrane beta strand</keyword>
<dbReference type="RefSeq" id="WP_152088584.1">
    <property type="nucleotide sequence ID" value="NZ_BIMW01000103.1"/>
</dbReference>
<evidence type="ECO:0000256" key="4">
    <source>
        <dbReference type="ARBA" id="ARBA00022452"/>
    </source>
</evidence>
<dbReference type="PANTHER" id="PTHR33619">
    <property type="entry name" value="POLYSACCHARIDE EXPORT PROTEIN GFCE-RELATED"/>
    <property type="match status" value="1"/>
</dbReference>
<name>A0A5M3T740_LIMPL</name>
<comment type="caution">
    <text evidence="19">The sequence shown here is derived from an EMBL/GenBank/DDBJ whole genome shotgun (WGS) entry which is preliminary data.</text>
</comment>
<dbReference type="Proteomes" id="UP000326169">
    <property type="component" value="Unassembled WGS sequence"/>
</dbReference>
<feature type="domain" description="Soluble ligand binding" evidence="17">
    <location>
        <begin position="487"/>
        <end position="539"/>
    </location>
</feature>
<sequence>MIKCHYAPKQYISLTSLGLLALGAIALPSPSWAQNPTDNPSPELNQLSAPPTQEAAYTLGAGDVIQVFIFPVEQYSSQQEVLVDGTVNLPQAGSISVSGMTLEQAARAIGDRYESARILRNPRVTISLITPRPLRIGISGEINRPGSYTMIREGSQFPTITRALQLAGGITQAADLRQVQLRRPQRGTSDQIINLNLMELLQTGNLSTDIRLRDGDVIYIPTATEINPEMGRQIARASFANNEATLIDIAVSGEVRRPGPYTIPSQGGPGGVATITQAIKQAGGIRLMADISRVQIRRLTGQGQEQILEVNLEPILDGDNLQQDIVLQNGDSIFIPGVETANLEQLSNRRAASFAADQSEPLNIAVIGQVFRPGPYTVTGTARTGDAGVPGAAGGGSIPTVTRAIQVAGGVKPEADIRQVEIRRSDSRGSRQVITINLWELLQNGDATQDTILQEGDTVFVPTATEINPVEMGAIANASFSPNNIRVNVVGEVQRSGVVQIPPNTPLNEAILTAGGFTSRAHQSSVELIRFRPDGTVEQRRLPIDFTQGGNSPNNPPLQNNDVVIVGRSTLASISDTVDTIIAPLNRVRSLFVVPSAFIDIFRNY</sequence>
<evidence type="ECO:0000256" key="9">
    <source>
        <dbReference type="ARBA" id="ARBA00023065"/>
    </source>
</evidence>
<gene>
    <name evidence="19" type="ORF">NIES46_27260</name>
</gene>
<evidence type="ECO:0000256" key="12">
    <source>
        <dbReference type="ARBA" id="ARBA00023139"/>
    </source>
</evidence>
<keyword evidence="9" id="KW-0406">Ion transport</keyword>
<keyword evidence="12" id="KW-0564">Palmitate</keyword>
<keyword evidence="5" id="KW-0762">Sugar transport</keyword>
<reference evidence="19 20" key="1">
    <citation type="journal article" date="2019" name="J Genomics">
        <title>The Draft Genome of a Hydrogen-producing Cyanobacterium, Arthrospira platensis NIES-46.</title>
        <authorList>
            <person name="Suzuki S."/>
            <person name="Yamaguchi H."/>
            <person name="Kawachi M."/>
        </authorList>
    </citation>
    <scope>NUCLEOTIDE SEQUENCE [LARGE SCALE GENOMIC DNA]</scope>
    <source>
        <strain evidence="19 20">NIES-46</strain>
    </source>
</reference>
<evidence type="ECO:0000256" key="8">
    <source>
        <dbReference type="ARBA" id="ARBA00023047"/>
    </source>
</evidence>
<keyword evidence="7 15" id="KW-0732">Signal</keyword>
<evidence type="ECO:0000256" key="15">
    <source>
        <dbReference type="SAM" id="SignalP"/>
    </source>
</evidence>
<dbReference type="Gene3D" id="3.10.560.10">
    <property type="entry name" value="Outer membrane lipoprotein wza domain like"/>
    <property type="match status" value="4"/>
</dbReference>
<proteinExistence type="inferred from homology"/>
<evidence type="ECO:0000259" key="16">
    <source>
        <dbReference type="Pfam" id="PF02563"/>
    </source>
</evidence>
<feature type="signal peptide" evidence="15">
    <location>
        <begin position="1"/>
        <end position="33"/>
    </location>
</feature>
<dbReference type="PANTHER" id="PTHR33619:SF3">
    <property type="entry name" value="POLYSACCHARIDE EXPORT PROTEIN GFCE-RELATED"/>
    <property type="match status" value="1"/>
</dbReference>
<keyword evidence="14" id="KW-0449">Lipoprotein</keyword>
<protein>
    <recommendedName>
        <fullName evidence="21">Polysaccharide export protein</fullName>
    </recommendedName>
</protein>
<evidence type="ECO:0000313" key="19">
    <source>
        <dbReference type="EMBL" id="GCE94667.1"/>
    </source>
</evidence>
<dbReference type="InterPro" id="IPR003715">
    <property type="entry name" value="Poly_export_N"/>
</dbReference>
<evidence type="ECO:0000259" key="18">
    <source>
        <dbReference type="Pfam" id="PF22461"/>
    </source>
</evidence>
<dbReference type="InterPro" id="IPR049712">
    <property type="entry name" value="Poly_export"/>
</dbReference>
<evidence type="ECO:0000256" key="14">
    <source>
        <dbReference type="ARBA" id="ARBA00023288"/>
    </source>
</evidence>
<dbReference type="GeneID" id="301683555"/>
<keyword evidence="3" id="KW-0813">Transport</keyword>
<dbReference type="Pfam" id="PF10531">
    <property type="entry name" value="SLBB"/>
    <property type="match status" value="1"/>
</dbReference>
<comment type="subcellular location">
    <subcellularLocation>
        <location evidence="1">Cell outer membrane</location>
        <topology evidence="1">Multi-pass membrane protein</topology>
    </subcellularLocation>
</comment>
<accession>A0A5M3T740</accession>
<evidence type="ECO:0000256" key="10">
    <source>
        <dbReference type="ARBA" id="ARBA00023114"/>
    </source>
</evidence>
<feature type="chain" id="PRO_5045389004" description="Polysaccharide export protein" evidence="15">
    <location>
        <begin position="34"/>
        <end position="605"/>
    </location>
</feature>
<dbReference type="EMBL" id="BIMW01000103">
    <property type="protein sequence ID" value="GCE94667.1"/>
    <property type="molecule type" value="Genomic_DNA"/>
</dbReference>
<keyword evidence="6" id="KW-0812">Transmembrane</keyword>
<evidence type="ECO:0000256" key="11">
    <source>
        <dbReference type="ARBA" id="ARBA00023136"/>
    </source>
</evidence>
<evidence type="ECO:0000256" key="2">
    <source>
        <dbReference type="ARBA" id="ARBA00009450"/>
    </source>
</evidence>
<feature type="domain" description="SLBB" evidence="18">
    <location>
        <begin position="249"/>
        <end position="335"/>
    </location>
</feature>
<evidence type="ECO:0000256" key="7">
    <source>
        <dbReference type="ARBA" id="ARBA00022729"/>
    </source>
</evidence>
<evidence type="ECO:0000256" key="3">
    <source>
        <dbReference type="ARBA" id="ARBA00022448"/>
    </source>
</evidence>
<evidence type="ECO:0008006" key="21">
    <source>
        <dbReference type="Google" id="ProtNLM"/>
    </source>
</evidence>
<evidence type="ECO:0000313" key="20">
    <source>
        <dbReference type="Proteomes" id="UP000326169"/>
    </source>
</evidence>
<evidence type="ECO:0000256" key="6">
    <source>
        <dbReference type="ARBA" id="ARBA00022692"/>
    </source>
</evidence>
<evidence type="ECO:0000259" key="17">
    <source>
        <dbReference type="Pfam" id="PF10531"/>
    </source>
</evidence>
<dbReference type="InterPro" id="IPR019554">
    <property type="entry name" value="Soluble_ligand-bd"/>
</dbReference>
<keyword evidence="20" id="KW-1185">Reference proteome</keyword>
<keyword evidence="10" id="KW-0626">Porin</keyword>
<organism evidence="19 20">
    <name type="scientific">Limnospira platensis NIES-46</name>
    <dbReference type="NCBI Taxonomy" id="1236695"/>
    <lineage>
        <taxon>Bacteria</taxon>
        <taxon>Bacillati</taxon>
        <taxon>Cyanobacteriota</taxon>
        <taxon>Cyanophyceae</taxon>
        <taxon>Oscillatoriophycideae</taxon>
        <taxon>Oscillatoriales</taxon>
        <taxon>Sirenicapillariaceae</taxon>
        <taxon>Limnospira</taxon>
    </lineage>
</organism>